<feature type="domain" description="AAA+ ATPase" evidence="5">
    <location>
        <begin position="175"/>
        <end position="312"/>
    </location>
</feature>
<organism evidence="6 7">
    <name type="scientific">Fimbriimonas ginsengisoli Gsoil 348</name>
    <dbReference type="NCBI Taxonomy" id="661478"/>
    <lineage>
        <taxon>Bacteria</taxon>
        <taxon>Bacillati</taxon>
        <taxon>Armatimonadota</taxon>
        <taxon>Fimbriimonadia</taxon>
        <taxon>Fimbriimonadales</taxon>
        <taxon>Fimbriimonadaceae</taxon>
        <taxon>Fimbriimonas</taxon>
    </lineage>
</organism>
<keyword evidence="7" id="KW-1185">Reference proteome</keyword>
<dbReference type="AlphaFoldDB" id="A0A068NW54"/>
<dbReference type="PANTHER" id="PTHR23077:SF171">
    <property type="entry name" value="NUCLEAR VALOSIN-CONTAINING PROTEIN-LIKE"/>
    <property type="match status" value="1"/>
</dbReference>
<dbReference type="GO" id="GO:0005524">
    <property type="term" value="F:ATP binding"/>
    <property type="evidence" value="ECO:0007669"/>
    <property type="project" value="UniProtKB-KW"/>
</dbReference>
<accession>A0A068NW54</accession>
<dbReference type="GO" id="GO:0051301">
    <property type="term" value="P:cell division"/>
    <property type="evidence" value="ECO:0007669"/>
    <property type="project" value="UniProtKB-KW"/>
</dbReference>
<dbReference type="InterPro" id="IPR003959">
    <property type="entry name" value="ATPase_AAA_core"/>
</dbReference>
<feature type="region of interest" description="Disordered" evidence="4">
    <location>
        <begin position="96"/>
        <end position="135"/>
    </location>
</feature>
<keyword evidence="3" id="KW-0175">Coiled coil</keyword>
<evidence type="ECO:0000259" key="5">
    <source>
        <dbReference type="SMART" id="SM00382"/>
    </source>
</evidence>
<name>A0A068NW54_FIMGI</name>
<dbReference type="HOGENOM" id="CLU_000688_21_15_0"/>
<dbReference type="InterPro" id="IPR050168">
    <property type="entry name" value="AAA_ATPase_domain"/>
</dbReference>
<keyword evidence="6" id="KW-0131">Cell cycle</keyword>
<dbReference type="SMART" id="SM00382">
    <property type="entry name" value="AAA"/>
    <property type="match status" value="1"/>
</dbReference>
<dbReference type="FunFam" id="3.40.50.300:FF:001025">
    <property type="entry name" value="ATPase family, AAA domain-containing 2B"/>
    <property type="match status" value="1"/>
</dbReference>
<dbReference type="SUPFAM" id="SSF52540">
    <property type="entry name" value="P-loop containing nucleoside triphosphate hydrolases"/>
    <property type="match status" value="1"/>
</dbReference>
<evidence type="ECO:0000256" key="4">
    <source>
        <dbReference type="SAM" id="MobiDB-lite"/>
    </source>
</evidence>
<keyword evidence="6" id="KW-0132">Cell division</keyword>
<proteinExistence type="predicted"/>
<sequence length="422" mass="46637">MEQMDPSVFEAIRASVEANPENLALRLHYASLLATASRFGEALEQATLVLGRQPDNLEALKIAADAADATGDKIRAHGYRKLHEALSWNSAKNLIGESEIAPPPPTQAPVSPPSPQALRDGYSEPDDEPGQWETERPEIKLADVAGMETVKRRLQTSFLGPMRNPDLRKLYGKSLRGGLLLYGPPGCGKTFMARAIAGELGAGFLSVGLTDVVDMWLGQSEKNLHELFQTARRTRPCVLFMDELDALGRKRSLMRHQAGTGLINQLLAELDGVEFDNEGVFFLAATNHPWDVDAALRRPGRLDRMLLVLPPDLVARESIVQKCTKERPVDRLDTRWIAEKTEDFSGADVAHLCDSAAEFALEDSISSGTVRPINMGDFKQALKEVRPSTRSWLETAKNHAIYANEGGIYDDLLAYLKQRRML</sequence>
<dbReference type="Gene3D" id="1.10.8.60">
    <property type="match status" value="1"/>
</dbReference>
<evidence type="ECO:0000313" key="6">
    <source>
        <dbReference type="EMBL" id="AIE87763.1"/>
    </source>
</evidence>
<dbReference type="EMBL" id="CP007139">
    <property type="protein sequence ID" value="AIE87763.1"/>
    <property type="molecule type" value="Genomic_DNA"/>
</dbReference>
<evidence type="ECO:0000256" key="1">
    <source>
        <dbReference type="ARBA" id="ARBA00022741"/>
    </source>
</evidence>
<dbReference type="SUPFAM" id="SSF48452">
    <property type="entry name" value="TPR-like"/>
    <property type="match status" value="1"/>
</dbReference>
<dbReference type="STRING" id="661478.OP10G_4395"/>
<dbReference type="Gene3D" id="1.25.40.10">
    <property type="entry name" value="Tetratricopeptide repeat domain"/>
    <property type="match status" value="1"/>
</dbReference>
<dbReference type="Gene3D" id="3.40.50.300">
    <property type="entry name" value="P-loop containing nucleotide triphosphate hydrolases"/>
    <property type="match status" value="1"/>
</dbReference>
<protein>
    <submittedName>
        <fullName evidence="6">Cell division protein FtsH</fullName>
    </submittedName>
</protein>
<dbReference type="Pfam" id="PF17862">
    <property type="entry name" value="AAA_lid_3"/>
    <property type="match status" value="1"/>
</dbReference>
<evidence type="ECO:0000313" key="7">
    <source>
        <dbReference type="Proteomes" id="UP000027982"/>
    </source>
</evidence>
<reference evidence="6 7" key="1">
    <citation type="journal article" date="2014" name="PLoS ONE">
        <title>The first complete genome sequence of the class fimbriimonadia in the phylum armatimonadetes.</title>
        <authorList>
            <person name="Hu Z.Y."/>
            <person name="Wang Y.Z."/>
            <person name="Im W.T."/>
            <person name="Wang S.Y."/>
            <person name="Zhao G.P."/>
            <person name="Zheng H.J."/>
            <person name="Quan Z.X."/>
        </authorList>
    </citation>
    <scope>NUCLEOTIDE SEQUENCE [LARGE SCALE GENOMIC DNA]</scope>
    <source>
        <strain evidence="6">Gsoil 348</strain>
    </source>
</reference>
<dbReference type="InterPro" id="IPR041569">
    <property type="entry name" value="AAA_lid_3"/>
</dbReference>
<dbReference type="KEGG" id="fgi:OP10G_4395"/>
<dbReference type="eggNOG" id="COG0465">
    <property type="taxonomic scope" value="Bacteria"/>
</dbReference>
<keyword evidence="1" id="KW-0547">Nucleotide-binding</keyword>
<dbReference type="PANTHER" id="PTHR23077">
    <property type="entry name" value="AAA-FAMILY ATPASE"/>
    <property type="match status" value="1"/>
</dbReference>
<gene>
    <name evidence="6" type="ORF">OP10G_4395</name>
</gene>
<evidence type="ECO:0000256" key="2">
    <source>
        <dbReference type="ARBA" id="ARBA00022840"/>
    </source>
</evidence>
<dbReference type="Proteomes" id="UP000027982">
    <property type="component" value="Chromosome"/>
</dbReference>
<keyword evidence="2" id="KW-0067">ATP-binding</keyword>
<feature type="compositionally biased region" description="Pro residues" evidence="4">
    <location>
        <begin position="101"/>
        <end position="115"/>
    </location>
</feature>
<dbReference type="InterPro" id="IPR027417">
    <property type="entry name" value="P-loop_NTPase"/>
</dbReference>
<dbReference type="GO" id="GO:0016887">
    <property type="term" value="F:ATP hydrolysis activity"/>
    <property type="evidence" value="ECO:0007669"/>
    <property type="project" value="InterPro"/>
</dbReference>
<dbReference type="InterPro" id="IPR011990">
    <property type="entry name" value="TPR-like_helical_dom_sf"/>
</dbReference>
<dbReference type="InterPro" id="IPR003593">
    <property type="entry name" value="AAA+_ATPase"/>
</dbReference>
<evidence type="ECO:0000256" key="3">
    <source>
        <dbReference type="ARBA" id="ARBA00023054"/>
    </source>
</evidence>
<dbReference type="Pfam" id="PF00004">
    <property type="entry name" value="AAA"/>
    <property type="match status" value="1"/>
</dbReference>